<dbReference type="Gene3D" id="3.40.50.300">
    <property type="entry name" value="P-loop containing nucleotide triphosphate hydrolases"/>
    <property type="match status" value="1"/>
</dbReference>
<dbReference type="Pfam" id="PF12796">
    <property type="entry name" value="Ank_2"/>
    <property type="match status" value="3"/>
</dbReference>
<feature type="repeat" description="ANK" evidence="2">
    <location>
        <begin position="902"/>
        <end position="929"/>
    </location>
</feature>
<gene>
    <name evidence="4" type="ORF">PMG11_04381</name>
</gene>
<dbReference type="Pfam" id="PF24883">
    <property type="entry name" value="NPHP3_N"/>
    <property type="match status" value="1"/>
</dbReference>
<dbReference type="SUPFAM" id="SSF52540">
    <property type="entry name" value="P-loop containing nucleoside triphosphate hydrolases"/>
    <property type="match status" value="1"/>
</dbReference>
<dbReference type="AlphaFoldDB" id="A0A0F7VFY9"/>
<dbReference type="Gene3D" id="1.25.40.20">
    <property type="entry name" value="Ankyrin repeat-containing domain"/>
    <property type="match status" value="1"/>
</dbReference>
<dbReference type="EMBL" id="CDHK01000004">
    <property type="protein sequence ID" value="CEO59716.1"/>
    <property type="molecule type" value="Genomic_DNA"/>
</dbReference>
<dbReference type="GO" id="GO:0003824">
    <property type="term" value="F:catalytic activity"/>
    <property type="evidence" value="ECO:0007669"/>
    <property type="project" value="InterPro"/>
</dbReference>
<dbReference type="InterPro" id="IPR036770">
    <property type="entry name" value="Ankyrin_rpt-contain_sf"/>
</dbReference>
<dbReference type="PROSITE" id="PS50088">
    <property type="entry name" value="ANK_REPEAT"/>
    <property type="match status" value="9"/>
</dbReference>
<keyword evidence="5" id="KW-1185">Reference proteome</keyword>
<evidence type="ECO:0000259" key="3">
    <source>
        <dbReference type="Pfam" id="PF24883"/>
    </source>
</evidence>
<evidence type="ECO:0000256" key="1">
    <source>
        <dbReference type="ARBA" id="ARBA00022737"/>
    </source>
</evidence>
<dbReference type="OrthoDB" id="1577640at2759"/>
<feature type="repeat" description="ANK" evidence="2">
    <location>
        <begin position="1062"/>
        <end position="1094"/>
    </location>
</feature>
<dbReference type="InterPro" id="IPR053137">
    <property type="entry name" value="NLR-like"/>
</dbReference>
<dbReference type="PANTHER" id="PTHR46082:SF11">
    <property type="entry name" value="AAA+ ATPASE DOMAIN-CONTAINING PROTEIN-RELATED"/>
    <property type="match status" value="1"/>
</dbReference>
<name>A0A0F7VFY9_PENBI</name>
<dbReference type="Pfam" id="PF00023">
    <property type="entry name" value="Ank"/>
    <property type="match status" value="1"/>
</dbReference>
<feature type="repeat" description="ANK" evidence="2">
    <location>
        <begin position="1029"/>
        <end position="1061"/>
    </location>
</feature>
<dbReference type="SUPFAM" id="SSF48403">
    <property type="entry name" value="Ankyrin repeat"/>
    <property type="match status" value="1"/>
</dbReference>
<keyword evidence="1" id="KW-0677">Repeat</keyword>
<dbReference type="Proteomes" id="UP000042958">
    <property type="component" value="Unassembled WGS sequence"/>
</dbReference>
<feature type="repeat" description="ANK" evidence="2">
    <location>
        <begin position="963"/>
        <end position="995"/>
    </location>
</feature>
<feature type="domain" description="Nephrocystin 3-like N-terminal" evidence="3">
    <location>
        <begin position="385"/>
        <end position="546"/>
    </location>
</feature>
<feature type="repeat" description="ANK" evidence="2">
    <location>
        <begin position="1095"/>
        <end position="1127"/>
    </location>
</feature>
<dbReference type="InterPro" id="IPR002110">
    <property type="entry name" value="Ankyrin_rpt"/>
</dbReference>
<keyword evidence="2" id="KW-0040">ANK repeat</keyword>
<dbReference type="PANTHER" id="PTHR46082">
    <property type="entry name" value="ATP/GTP-BINDING PROTEIN-RELATED"/>
    <property type="match status" value="1"/>
</dbReference>
<reference evidence="5" key="1">
    <citation type="journal article" date="2015" name="Genome Announc.">
        <title>Draft genome sequence of the fungus Penicillium brasilianum MG11.</title>
        <authorList>
            <person name="Horn F."/>
            <person name="Linde J."/>
            <person name="Mattern D.J."/>
            <person name="Walther G."/>
            <person name="Guthke R."/>
            <person name="Brakhage A.A."/>
            <person name="Valiante V."/>
        </authorList>
    </citation>
    <scope>NUCLEOTIDE SEQUENCE [LARGE SCALE GENOMIC DNA]</scope>
    <source>
        <strain evidence="5">MG11</strain>
    </source>
</reference>
<sequence length="1178" mass="130844">MLDMNISQSPDMYTIGWIAALPIERAAAIAMLDERHDKPRGFVQHQADSNSYTWGRMSEHNVVIASLPAGSYGTTPAATTASNLLASLPDIRISLLVGIGGGIARPDQGRDIRLGDVVISEPQGTTGGVVQYDLGKTKSNQEWVRKGFLSMPPGVLLHALASLQADHELGESRMSKLLKSLPKLKKGDNGYSHQGFENDRLFKPSYQHQGGHDCQNCDAVEMIGRGQRDSTDPEIHYGTILSGNMLVKDAATRDQIVDSMDEKCICFEMEAAGLMNHFPCIVIRGICDYADSHKNDRWQRYASATAAAYAKELLRYVPTRALRETQAALDVLRSDISAINAVARVTKAQIEAVRFDSHLHKIHGWLSPPDTSTNLNEALKKRQDGTGSWFLESEAFQTWKAGTRGVLWLHGLPGCGKTLLSARLIEYLNQHISPRCVVLDFFFDFTDPKKQTFDSLVRALVAQLYTRCEDSRKELDRLFASCEDGCRQPACEILSTTFMQMLGYIGSIQIIIDALDECKTRTELLPWMENLTRAGHTGLQLLATSRKEADIESHLRGWLDPRDVVPVQTNSVNHDIRAYIHHHLQYHPHFERWHRNQGVRDEIETQLMEKADGIWAACQLEILQGSLDLRMLRETLKSLPRTLEGTYARILASIDENYRAYALRILQFLTYSERPLTIQEAVDIVVIDPNGHPLFDPMLRMPNPQDIVRVCSTLVTLVVKESGRGRMESSTEIRLSHFSVLQYLRSNRIERAFSPKGSECSMIFQNGLNESNARREITRVCLAYLSHLHMQASKKNIRWHSKMNFPFSNYAAQYWMDHARIAEANEDILQIVVAFFMGRHKGYSTWVELFDPHWDFGDLAKRRRGSTPLYYASLGGLQYTVRQLLQKGANINAEGGRYGYVLQAASSRGHVEVVELLLEKDADVNAQGGAYGNALQAASHKGYTEVVQLLLAKGAKVNADSGRFGNALYTASYRGHIEIVQLLLEKGADVNAQGGEHGNALQAAVSFGHLEVMQLLLEKGADVNARGGEYGNALQAASHKGYIEIVQLLLAKGAKVNADGGRYSNALNAASYRGHVEIMQQLLKKGANVNAQSRRYSSALQTASHKGHITIVQLLLKKGANVNAHGGKYGSSLQAASSRGHIEIVQLLLEKYTDVNAHGGKYGSSLQAASSRGHIKIV</sequence>
<proteinExistence type="predicted"/>
<dbReference type="SMART" id="SM00248">
    <property type="entry name" value="ANK"/>
    <property type="match status" value="9"/>
</dbReference>
<feature type="repeat" description="ANK" evidence="2">
    <location>
        <begin position="930"/>
        <end position="962"/>
    </location>
</feature>
<dbReference type="PRINTS" id="PR01415">
    <property type="entry name" value="ANKYRIN"/>
</dbReference>
<protein>
    <recommendedName>
        <fullName evidence="3">Nephrocystin 3-like N-terminal domain-containing protein</fullName>
    </recommendedName>
</protein>
<dbReference type="SUPFAM" id="SSF53167">
    <property type="entry name" value="Purine and uridine phosphorylases"/>
    <property type="match status" value="1"/>
</dbReference>
<dbReference type="PROSITE" id="PS50297">
    <property type="entry name" value="ANK_REP_REGION"/>
    <property type="match status" value="7"/>
</dbReference>
<feature type="repeat" description="ANK" evidence="2">
    <location>
        <begin position="1128"/>
        <end position="1160"/>
    </location>
</feature>
<feature type="repeat" description="ANK" evidence="2">
    <location>
        <begin position="996"/>
        <end position="1028"/>
    </location>
</feature>
<dbReference type="Gene3D" id="3.40.50.1580">
    <property type="entry name" value="Nucleoside phosphorylase domain"/>
    <property type="match status" value="1"/>
</dbReference>
<evidence type="ECO:0000313" key="5">
    <source>
        <dbReference type="Proteomes" id="UP000042958"/>
    </source>
</evidence>
<dbReference type="InterPro" id="IPR027417">
    <property type="entry name" value="P-loop_NTPase"/>
</dbReference>
<dbReference type="STRING" id="104259.A0A0F7VFY9"/>
<dbReference type="InterPro" id="IPR056884">
    <property type="entry name" value="NPHP3-like_N"/>
</dbReference>
<feature type="repeat" description="ANK" evidence="2">
    <location>
        <begin position="864"/>
        <end position="896"/>
    </location>
</feature>
<dbReference type="GO" id="GO:0009116">
    <property type="term" value="P:nucleoside metabolic process"/>
    <property type="evidence" value="ECO:0007669"/>
    <property type="project" value="InterPro"/>
</dbReference>
<dbReference type="InterPro" id="IPR035994">
    <property type="entry name" value="Nucleoside_phosphorylase_sf"/>
</dbReference>
<evidence type="ECO:0000256" key="2">
    <source>
        <dbReference type="PROSITE-ProRule" id="PRU00023"/>
    </source>
</evidence>
<evidence type="ECO:0000313" key="4">
    <source>
        <dbReference type="EMBL" id="CEO59716.1"/>
    </source>
</evidence>
<accession>A0A0F7VFY9</accession>
<organism evidence="4 5">
    <name type="scientific">Penicillium brasilianum</name>
    <dbReference type="NCBI Taxonomy" id="104259"/>
    <lineage>
        <taxon>Eukaryota</taxon>
        <taxon>Fungi</taxon>
        <taxon>Dikarya</taxon>
        <taxon>Ascomycota</taxon>
        <taxon>Pezizomycotina</taxon>
        <taxon>Eurotiomycetes</taxon>
        <taxon>Eurotiomycetidae</taxon>
        <taxon>Eurotiales</taxon>
        <taxon>Aspergillaceae</taxon>
        <taxon>Penicillium</taxon>
    </lineage>
</organism>